<dbReference type="PANTHER" id="PTHR42755:SF1">
    <property type="entry name" value="3-DEOXY-D-MANNO-OCTULOSONIC ACID TRANSFERASE, MITOCHONDRIAL-RELATED"/>
    <property type="match status" value="1"/>
</dbReference>
<organism evidence="10 11">
    <name type="scientific">Marivivens donghaensis</name>
    <dbReference type="NCBI Taxonomy" id="1699413"/>
    <lineage>
        <taxon>Bacteria</taxon>
        <taxon>Pseudomonadati</taxon>
        <taxon>Pseudomonadota</taxon>
        <taxon>Alphaproteobacteria</taxon>
        <taxon>Rhodobacterales</taxon>
        <taxon>Paracoccaceae</taxon>
        <taxon>Marivivens group</taxon>
        <taxon>Marivivens</taxon>
    </lineage>
</organism>
<gene>
    <name evidence="10" type="ORF">HCZ30_08705</name>
</gene>
<evidence type="ECO:0000256" key="8">
    <source>
        <dbReference type="RuleBase" id="RU365103"/>
    </source>
</evidence>
<evidence type="ECO:0000256" key="3">
    <source>
        <dbReference type="ARBA" id="ARBA00012621"/>
    </source>
</evidence>
<evidence type="ECO:0000313" key="11">
    <source>
        <dbReference type="Proteomes" id="UP000709466"/>
    </source>
</evidence>
<evidence type="ECO:0000313" key="10">
    <source>
        <dbReference type="EMBL" id="NIY72515.1"/>
    </source>
</evidence>
<comment type="subcellular location">
    <subcellularLocation>
        <location evidence="8">Cell membrane</location>
    </subcellularLocation>
</comment>
<comment type="pathway">
    <text evidence="2 8">Bacterial outer membrane biogenesis; LPS core biosynthesis.</text>
</comment>
<dbReference type="SUPFAM" id="SSF53756">
    <property type="entry name" value="UDP-Glycosyltransferase/glycogen phosphorylase"/>
    <property type="match status" value="1"/>
</dbReference>
<keyword evidence="8" id="KW-0448">Lipopolysaccharide biosynthesis</keyword>
<evidence type="ECO:0000256" key="2">
    <source>
        <dbReference type="ARBA" id="ARBA00004713"/>
    </source>
</evidence>
<dbReference type="InterPro" id="IPR039901">
    <property type="entry name" value="Kdotransferase"/>
</dbReference>
<evidence type="ECO:0000259" key="9">
    <source>
        <dbReference type="Pfam" id="PF04413"/>
    </source>
</evidence>
<sequence length="431" mass="48387">MADFPTFRLRRWMLLYRLIWIVGFPLIMVYLWRRARKDALYGQHLGERFGSYAPMPNAVWVHAVSLGELRSAVPLIRELLDRGEKVVTTHFTPAGRREAERVFAADIASGNLRPVWVPFEYRWTFRRFFNAFAPKYGLVMEIEIWPVMIMECRRKGVPLFMCNAQYPSKSYLRDTTKTKARADLMRGFAGALVKSDLQRDRFASIGVEHIAVTGETRFEQPIPPHLVERGETARQWLAPHRRVITITSAVEGEDDTYVAAIKATRGPDAPLFVYVPRKPERFAEVGEMLRAAGLKVAERSTTFDADLMYSGQAPEIDVLLGDSLGEMYFYLAMSDEAIVGGGFTPHGAHNVIEPLALKKPVIVGPEIWTIEYPAVEAIAAGVCTHVQTEAELIKAIEAGPKASADTINAFFAAHTGAVKKTLQAVKQFTTR</sequence>
<accession>A0ABX0VWS1</accession>
<evidence type="ECO:0000256" key="5">
    <source>
        <dbReference type="ARBA" id="ARBA00022679"/>
    </source>
</evidence>
<comment type="function">
    <text evidence="1 8">Involved in lipopolysaccharide (LPS) biosynthesis. Catalyzes the transfer of 3-deoxy-D-manno-octulosonate (Kdo) residue(s) from CMP-Kdo to lipid IV(A), the tetraacyldisaccharide-1,4'-bisphosphate precursor of lipid A.</text>
</comment>
<feature type="transmembrane region" description="Helical" evidence="8">
    <location>
        <begin position="12"/>
        <end position="32"/>
    </location>
</feature>
<dbReference type="InterPro" id="IPR038107">
    <property type="entry name" value="Glycos_transf_N_sf"/>
</dbReference>
<keyword evidence="10" id="KW-0689">Ribosomal protein</keyword>
<keyword evidence="8" id="KW-0472">Membrane</keyword>
<evidence type="ECO:0000256" key="4">
    <source>
        <dbReference type="ARBA" id="ARBA00019077"/>
    </source>
</evidence>
<keyword evidence="10" id="KW-0687">Ribonucleoprotein</keyword>
<comment type="similarity">
    <text evidence="8">Belongs to the glycosyltransferase group 1 family.</text>
</comment>
<keyword evidence="8" id="KW-0812">Transmembrane</keyword>
<dbReference type="InterPro" id="IPR007507">
    <property type="entry name" value="Glycos_transf_N"/>
</dbReference>
<dbReference type="EC" id="2.4.99.12" evidence="3 8"/>
<dbReference type="Proteomes" id="UP000709466">
    <property type="component" value="Unassembled WGS sequence"/>
</dbReference>
<dbReference type="RefSeq" id="WP_167637904.1">
    <property type="nucleotide sequence ID" value="NZ_JAATOP010000005.1"/>
</dbReference>
<dbReference type="Gene3D" id="3.40.50.2000">
    <property type="entry name" value="Glycogen Phosphorylase B"/>
    <property type="match status" value="1"/>
</dbReference>
<keyword evidence="8" id="KW-1003">Cell membrane</keyword>
<keyword evidence="5 8" id="KW-0808">Transferase</keyword>
<dbReference type="EMBL" id="JAATOP010000005">
    <property type="protein sequence ID" value="NIY72515.1"/>
    <property type="molecule type" value="Genomic_DNA"/>
</dbReference>
<proteinExistence type="inferred from homology"/>
<dbReference type="Gene3D" id="3.40.50.11720">
    <property type="entry name" value="3-Deoxy-D-manno-octulosonic-acid transferase, N-terminal domain"/>
    <property type="match status" value="1"/>
</dbReference>
<dbReference type="PANTHER" id="PTHR42755">
    <property type="entry name" value="3-DEOXY-MANNO-OCTULOSONATE CYTIDYLYLTRANSFERASE"/>
    <property type="match status" value="1"/>
</dbReference>
<comment type="caution">
    <text evidence="10">The sequence shown here is derived from an EMBL/GenBank/DDBJ whole genome shotgun (WGS) entry which is preliminary data.</text>
</comment>
<feature type="domain" description="3-deoxy-D-manno-octulosonic-acid transferase N-terminal" evidence="9">
    <location>
        <begin position="44"/>
        <end position="219"/>
    </location>
</feature>
<keyword evidence="11" id="KW-1185">Reference proteome</keyword>
<evidence type="ECO:0000256" key="7">
    <source>
        <dbReference type="ARBA" id="ARBA00049183"/>
    </source>
</evidence>
<evidence type="ECO:0000256" key="6">
    <source>
        <dbReference type="ARBA" id="ARBA00031445"/>
    </source>
</evidence>
<protein>
    <recommendedName>
        <fullName evidence="4 8">3-deoxy-D-manno-octulosonic acid transferase</fullName>
        <shortName evidence="8">Kdo transferase</shortName>
        <ecNumber evidence="3 8">2.4.99.12</ecNumber>
    </recommendedName>
    <alternativeName>
        <fullName evidence="6 8">Lipid IV(A) 3-deoxy-D-manno-octulosonic acid transferase</fullName>
    </alternativeName>
</protein>
<comment type="catalytic activity">
    <reaction evidence="7 8">
        <text>lipid IVA (E. coli) + CMP-3-deoxy-beta-D-manno-octulosonate = alpha-Kdo-(2-&gt;6)-lipid IVA (E. coli) + CMP + H(+)</text>
        <dbReference type="Rhea" id="RHEA:28066"/>
        <dbReference type="ChEBI" id="CHEBI:15378"/>
        <dbReference type="ChEBI" id="CHEBI:58603"/>
        <dbReference type="ChEBI" id="CHEBI:60364"/>
        <dbReference type="ChEBI" id="CHEBI:60377"/>
        <dbReference type="ChEBI" id="CHEBI:85987"/>
        <dbReference type="EC" id="2.4.99.12"/>
    </reaction>
</comment>
<name>A0ABX0VWS1_9RHOB</name>
<keyword evidence="8" id="KW-1133">Transmembrane helix</keyword>
<dbReference type="GO" id="GO:0016740">
    <property type="term" value="F:transferase activity"/>
    <property type="evidence" value="ECO:0007669"/>
    <property type="project" value="UniProtKB-KW"/>
</dbReference>
<dbReference type="GO" id="GO:0005840">
    <property type="term" value="C:ribosome"/>
    <property type="evidence" value="ECO:0007669"/>
    <property type="project" value="UniProtKB-KW"/>
</dbReference>
<reference evidence="10 11" key="1">
    <citation type="submission" date="2020-03" db="EMBL/GenBank/DDBJ databases">
        <title>Bacterial isolates of synthetic phycosphere.</title>
        <authorList>
            <person name="Fu H."/>
            <person name="Moran M.A."/>
        </authorList>
    </citation>
    <scope>NUCLEOTIDE SEQUENCE [LARGE SCALE GENOMIC DNA]</scope>
    <source>
        <strain evidence="10 11">HF1</strain>
    </source>
</reference>
<evidence type="ECO:0000256" key="1">
    <source>
        <dbReference type="ARBA" id="ARBA00003394"/>
    </source>
</evidence>
<dbReference type="Pfam" id="PF04413">
    <property type="entry name" value="Glycos_transf_N"/>
    <property type="match status" value="1"/>
</dbReference>